<keyword evidence="1" id="KW-1133">Transmembrane helix</keyword>
<keyword evidence="1" id="KW-0472">Membrane</keyword>
<comment type="caution">
    <text evidence="2">The sequence shown here is derived from an EMBL/GenBank/DDBJ whole genome shotgun (WGS) entry which is preliminary data.</text>
</comment>
<dbReference type="AlphaFoldDB" id="A0A2N0ANJ6"/>
<feature type="transmembrane region" description="Helical" evidence="1">
    <location>
        <begin position="462"/>
        <end position="485"/>
    </location>
</feature>
<dbReference type="GO" id="GO:0005886">
    <property type="term" value="C:plasma membrane"/>
    <property type="evidence" value="ECO:0007669"/>
    <property type="project" value="TreeGrafter"/>
</dbReference>
<name>A0A2N0ANJ6_9LEPT</name>
<reference evidence="2 3" key="1">
    <citation type="submission" date="2017-07" db="EMBL/GenBank/DDBJ databases">
        <title>Leptospira spp. isolated from tropical soils.</title>
        <authorList>
            <person name="Thibeaux R."/>
            <person name="Iraola G."/>
            <person name="Ferres I."/>
            <person name="Bierque E."/>
            <person name="Girault D."/>
            <person name="Soupe-Gilbert M.-E."/>
            <person name="Picardeau M."/>
            <person name="Goarant C."/>
        </authorList>
    </citation>
    <scope>NUCLEOTIDE SEQUENCE [LARGE SCALE GENOMIC DNA]</scope>
    <source>
        <strain evidence="2 3">FH2-B-A1</strain>
    </source>
</reference>
<evidence type="ECO:0000313" key="2">
    <source>
        <dbReference type="EMBL" id="PJZ85805.1"/>
    </source>
</evidence>
<dbReference type="SUPFAM" id="SSF82693">
    <property type="entry name" value="Multidrug efflux transporter AcrB pore domain, PN1, PN2, PC1 and PC2 subdomains"/>
    <property type="match status" value="2"/>
</dbReference>
<feature type="transmembrane region" description="Helical" evidence="1">
    <location>
        <begin position="904"/>
        <end position="923"/>
    </location>
</feature>
<dbReference type="EMBL" id="NPDX01000001">
    <property type="protein sequence ID" value="PJZ85805.1"/>
    <property type="molecule type" value="Genomic_DNA"/>
</dbReference>
<keyword evidence="1" id="KW-0812">Transmembrane</keyword>
<dbReference type="OrthoDB" id="366306at2"/>
<dbReference type="RefSeq" id="WP_100742719.1">
    <property type="nucleotide sequence ID" value="NZ_NPDW01000001.1"/>
</dbReference>
<dbReference type="PANTHER" id="PTHR32063:SF33">
    <property type="entry name" value="RND SUPERFAMILY EFFLUX PUMP PERMEASE COMPONENT"/>
    <property type="match status" value="1"/>
</dbReference>
<feature type="transmembrane region" description="Helical" evidence="1">
    <location>
        <begin position="434"/>
        <end position="455"/>
    </location>
</feature>
<gene>
    <name evidence="2" type="ORF">CH364_06315</name>
</gene>
<dbReference type="PRINTS" id="PR00702">
    <property type="entry name" value="ACRIFLAVINRP"/>
</dbReference>
<feature type="transmembrane region" description="Helical" evidence="1">
    <location>
        <begin position="935"/>
        <end position="955"/>
    </location>
</feature>
<protein>
    <submittedName>
        <fullName evidence="2">Acriflavin resistance protein</fullName>
    </submittedName>
</protein>
<keyword evidence="3" id="KW-1185">Reference proteome</keyword>
<evidence type="ECO:0000256" key="1">
    <source>
        <dbReference type="SAM" id="Phobius"/>
    </source>
</evidence>
<organism evidence="2 3">
    <name type="scientific">Leptospira harrisiae</name>
    <dbReference type="NCBI Taxonomy" id="2023189"/>
    <lineage>
        <taxon>Bacteria</taxon>
        <taxon>Pseudomonadati</taxon>
        <taxon>Spirochaetota</taxon>
        <taxon>Spirochaetia</taxon>
        <taxon>Leptospirales</taxon>
        <taxon>Leptospiraceae</taxon>
        <taxon>Leptospira</taxon>
    </lineage>
</organism>
<accession>A0A2N0ANJ6</accession>
<feature type="transmembrane region" description="Helical" evidence="1">
    <location>
        <begin position="363"/>
        <end position="380"/>
    </location>
</feature>
<dbReference type="SUPFAM" id="SSF82866">
    <property type="entry name" value="Multidrug efflux transporter AcrB transmembrane domain"/>
    <property type="match status" value="2"/>
</dbReference>
<feature type="transmembrane region" description="Helical" evidence="1">
    <location>
        <begin position="338"/>
        <end position="357"/>
    </location>
</feature>
<dbReference type="InterPro" id="IPR001036">
    <property type="entry name" value="Acrflvin-R"/>
</dbReference>
<dbReference type="PANTHER" id="PTHR32063">
    <property type="match status" value="1"/>
</dbReference>
<dbReference type="Pfam" id="PF00873">
    <property type="entry name" value="ACR_tran"/>
    <property type="match status" value="1"/>
</dbReference>
<dbReference type="SUPFAM" id="SSF82714">
    <property type="entry name" value="Multidrug efflux transporter AcrB TolC docking domain, DN and DC subdomains"/>
    <property type="match status" value="2"/>
</dbReference>
<dbReference type="Gene3D" id="1.20.1640.10">
    <property type="entry name" value="Multidrug efflux transporter AcrB transmembrane domain"/>
    <property type="match status" value="2"/>
</dbReference>
<dbReference type="Gene3D" id="3.30.70.1440">
    <property type="entry name" value="Multidrug efflux transporter AcrB pore domain"/>
    <property type="match status" value="1"/>
</dbReference>
<evidence type="ECO:0000313" key="3">
    <source>
        <dbReference type="Proteomes" id="UP000232145"/>
    </source>
</evidence>
<dbReference type="Gene3D" id="3.30.70.1430">
    <property type="entry name" value="Multidrug efflux transporter AcrB pore domain"/>
    <property type="match status" value="2"/>
</dbReference>
<feature type="transmembrane region" description="Helical" evidence="1">
    <location>
        <begin position="12"/>
        <end position="31"/>
    </location>
</feature>
<sequence length="1053" mass="118569">MQHIAKFITDKTLIIQFILVLFVLIGLSRLLSMHREAFPNVALDKIVIEAPLPGATPEEIERLVAIPIEKKLRAVAKIDKIRSYNLENVSVIMVFIVEGTKNTKKVLDDIKDAVDSVRLPDNAQKPKVREITTEKQEVISLALSLKEDSKDSTSDYRKLRDTAKAFEDRFFQIKEIAEIEKIGYRNREFLVEVNPKALNAKEVGLNTVLNALGSRNINMPSGRLKVNGTEYLLRTRGDFEEAKDMLSVPMLGNEFGFATVLKDVAKVFDGFEEEKTYEKLNGKNSIILRVWKTDQADIITTADTVKTLVTSMEGNFPEIETKIYDDKSKDVRRQLGDLILNFETGLVLVMLSLIFILGLRLSIMISVAIIFIFLIAFIFLKQFGFTINTITIFGMVMVLGMMVDNSIVVAENTYRLMQEGLDRRDAILQTFKDVLVPLLVSFLVISAAFFPLLFMSGVIGKFILGIPAVVLVTLASSLLFALVFLPNWLNQFLPKNFKGQVKKEESIEEKEGAFGYVISGYKRTMTFALKHRVFVLSIFTFIFFFTLFLAGKFLPFVMFPSGSEEDIEIKIWMPIGTTLQKNLETIEKIEPVVTKMAGKDFVHLRSRIGIHENPITDPKPGLEVHRSHLTMKLVTAADRKVWEDARVLVKKIREFIQENKVSGNFPKEMIYDVNAKIKGPPVGKPVSLEIRGAEFSVIQEIADLYIKELKQMDGVSDIRIDLELGKEEYRFFVKDEIAGRTDVSVRDIARSVRTAFNGEVASTISKGEDKINILVRFPEAERQSVSSLNLVKVENRNRRLIPLNQVAYFEKDRDYSMINRQDLQRVVRLEASVDTDKTTSLFVNRQLKNLVNVDKYAKDSYSVIFGGEQEDAGKSFRDLGISMLLAVAVIFGIFIVYFNSIGTTTVIIGSIPFGIVGVLFALMTHGMPLSFMSTLAIVALSGSIVANTLILITFIEELRMQGMSIEEAIINGGAIRLRPIFLTTISTVIGLVPSAYGIPTLDPFVQPLSLAFGWGLFFATGVTLVFVPVLYRIKEDFKHIFSKISFSKFVRKV</sequence>
<dbReference type="Gene3D" id="3.30.70.1320">
    <property type="entry name" value="Multidrug efflux transporter AcrB pore domain like"/>
    <property type="match status" value="1"/>
</dbReference>
<feature type="transmembrane region" description="Helical" evidence="1">
    <location>
        <begin position="533"/>
        <end position="554"/>
    </location>
</feature>
<dbReference type="Gene3D" id="3.30.2090.10">
    <property type="entry name" value="Multidrug efflux transporter AcrB TolC docking domain, DN and DC subdomains"/>
    <property type="match status" value="2"/>
</dbReference>
<feature type="transmembrane region" description="Helical" evidence="1">
    <location>
        <begin position="392"/>
        <end position="414"/>
    </location>
</feature>
<feature type="transmembrane region" description="Helical" evidence="1">
    <location>
        <begin position="879"/>
        <end position="898"/>
    </location>
</feature>
<dbReference type="GO" id="GO:0042910">
    <property type="term" value="F:xenobiotic transmembrane transporter activity"/>
    <property type="evidence" value="ECO:0007669"/>
    <property type="project" value="TreeGrafter"/>
</dbReference>
<dbReference type="Proteomes" id="UP000232145">
    <property type="component" value="Unassembled WGS sequence"/>
</dbReference>
<feature type="transmembrane region" description="Helical" evidence="1">
    <location>
        <begin position="1011"/>
        <end position="1031"/>
    </location>
</feature>
<proteinExistence type="predicted"/>
<dbReference type="InterPro" id="IPR027463">
    <property type="entry name" value="AcrB_DN_DC_subdom"/>
</dbReference>